<keyword evidence="3 4" id="KW-0408">Iron</keyword>
<dbReference type="GO" id="GO:0020037">
    <property type="term" value="F:heme binding"/>
    <property type="evidence" value="ECO:0007669"/>
    <property type="project" value="InterPro"/>
</dbReference>
<evidence type="ECO:0000259" key="6">
    <source>
        <dbReference type="PROSITE" id="PS51007"/>
    </source>
</evidence>
<dbReference type="AlphaFoldDB" id="Q1IJX1"/>
<dbReference type="PROSITE" id="PS51007">
    <property type="entry name" value="CYTC"/>
    <property type="match status" value="1"/>
</dbReference>
<dbReference type="EnsemblBacteria" id="ABF42829">
    <property type="protein sequence ID" value="ABF42829"/>
    <property type="gene ID" value="Acid345_3829"/>
</dbReference>
<feature type="signal peptide" evidence="5">
    <location>
        <begin position="1"/>
        <end position="21"/>
    </location>
</feature>
<dbReference type="STRING" id="204669.Acid345_3829"/>
<dbReference type="Pfam" id="PF13442">
    <property type="entry name" value="Cytochrome_CBB3"/>
    <property type="match status" value="1"/>
</dbReference>
<sequence>MRSRFFRIVFVLTILSTALWAADDGAALYKKKCAHCHGASGEGKPAMKAPALKGTALDAGAVADQITKGKAGSKAPHTKGISGVTDDQAKAIAAYVKGL</sequence>
<organism evidence="7 8">
    <name type="scientific">Koribacter versatilis (strain Ellin345)</name>
    <dbReference type="NCBI Taxonomy" id="204669"/>
    <lineage>
        <taxon>Bacteria</taxon>
        <taxon>Pseudomonadati</taxon>
        <taxon>Acidobacteriota</taxon>
        <taxon>Terriglobia</taxon>
        <taxon>Terriglobales</taxon>
        <taxon>Candidatus Korobacteraceae</taxon>
        <taxon>Candidatus Korobacter</taxon>
    </lineage>
</organism>
<evidence type="ECO:0000256" key="3">
    <source>
        <dbReference type="ARBA" id="ARBA00023004"/>
    </source>
</evidence>
<evidence type="ECO:0000313" key="8">
    <source>
        <dbReference type="Proteomes" id="UP000002432"/>
    </source>
</evidence>
<dbReference type="InterPro" id="IPR009056">
    <property type="entry name" value="Cyt_c-like_dom"/>
</dbReference>
<dbReference type="SUPFAM" id="SSF46626">
    <property type="entry name" value="Cytochrome c"/>
    <property type="match status" value="1"/>
</dbReference>
<protein>
    <submittedName>
        <fullName evidence="7">Cytochrome c, class I</fullName>
    </submittedName>
</protein>
<feature type="domain" description="Cytochrome c" evidence="6">
    <location>
        <begin position="20"/>
        <end position="99"/>
    </location>
</feature>
<dbReference type="eggNOG" id="COG2010">
    <property type="taxonomic scope" value="Bacteria"/>
</dbReference>
<keyword evidence="2 4" id="KW-0479">Metal-binding</keyword>
<keyword evidence="1 4" id="KW-0349">Heme</keyword>
<dbReference type="KEGG" id="aba:Acid345_3829"/>
<gene>
    <name evidence="7" type="ordered locus">Acid345_3829</name>
</gene>
<keyword evidence="5" id="KW-0732">Signal</keyword>
<evidence type="ECO:0000256" key="1">
    <source>
        <dbReference type="ARBA" id="ARBA00022617"/>
    </source>
</evidence>
<accession>Q1IJX1</accession>
<evidence type="ECO:0000256" key="4">
    <source>
        <dbReference type="PROSITE-ProRule" id="PRU00433"/>
    </source>
</evidence>
<evidence type="ECO:0000256" key="5">
    <source>
        <dbReference type="SAM" id="SignalP"/>
    </source>
</evidence>
<dbReference type="HOGENOM" id="CLU_101159_6_3_0"/>
<proteinExistence type="predicted"/>
<evidence type="ECO:0000313" key="7">
    <source>
        <dbReference type="EMBL" id="ABF42829.1"/>
    </source>
</evidence>
<dbReference type="GO" id="GO:0046872">
    <property type="term" value="F:metal ion binding"/>
    <property type="evidence" value="ECO:0007669"/>
    <property type="project" value="UniProtKB-KW"/>
</dbReference>
<dbReference type="GO" id="GO:0009055">
    <property type="term" value="F:electron transfer activity"/>
    <property type="evidence" value="ECO:0007669"/>
    <property type="project" value="InterPro"/>
</dbReference>
<dbReference type="OrthoDB" id="111549at2"/>
<dbReference type="Gene3D" id="1.10.760.10">
    <property type="entry name" value="Cytochrome c-like domain"/>
    <property type="match status" value="1"/>
</dbReference>
<dbReference type="RefSeq" id="WP_011524628.1">
    <property type="nucleotide sequence ID" value="NC_008009.1"/>
</dbReference>
<feature type="chain" id="PRO_5004190837" evidence="5">
    <location>
        <begin position="22"/>
        <end position="99"/>
    </location>
</feature>
<reference evidence="7 8" key="1">
    <citation type="journal article" date="2009" name="Appl. Environ. Microbiol.">
        <title>Three genomes from the phylum Acidobacteria provide insight into the lifestyles of these microorganisms in soils.</title>
        <authorList>
            <person name="Ward N.L."/>
            <person name="Challacombe J.F."/>
            <person name="Janssen P.H."/>
            <person name="Henrissat B."/>
            <person name="Coutinho P.M."/>
            <person name="Wu M."/>
            <person name="Xie G."/>
            <person name="Haft D.H."/>
            <person name="Sait M."/>
            <person name="Badger J."/>
            <person name="Barabote R.D."/>
            <person name="Bradley B."/>
            <person name="Brettin T.S."/>
            <person name="Brinkac L.M."/>
            <person name="Bruce D."/>
            <person name="Creasy T."/>
            <person name="Daugherty S.C."/>
            <person name="Davidsen T.M."/>
            <person name="DeBoy R.T."/>
            <person name="Detter J.C."/>
            <person name="Dodson R.J."/>
            <person name="Durkin A.S."/>
            <person name="Ganapathy A."/>
            <person name="Gwinn-Giglio M."/>
            <person name="Han C.S."/>
            <person name="Khouri H."/>
            <person name="Kiss H."/>
            <person name="Kothari S.P."/>
            <person name="Madupu R."/>
            <person name="Nelson K.E."/>
            <person name="Nelson W.C."/>
            <person name="Paulsen I."/>
            <person name="Penn K."/>
            <person name="Ren Q."/>
            <person name="Rosovitz M.J."/>
            <person name="Selengut J.D."/>
            <person name="Shrivastava S."/>
            <person name="Sullivan S.A."/>
            <person name="Tapia R."/>
            <person name="Thompson L.S."/>
            <person name="Watkins K.L."/>
            <person name="Yang Q."/>
            <person name="Yu C."/>
            <person name="Zafar N."/>
            <person name="Zhou L."/>
            <person name="Kuske C.R."/>
        </authorList>
    </citation>
    <scope>NUCLEOTIDE SEQUENCE [LARGE SCALE GENOMIC DNA]</scope>
    <source>
        <strain evidence="7 8">Ellin345</strain>
    </source>
</reference>
<dbReference type="InterPro" id="IPR036909">
    <property type="entry name" value="Cyt_c-like_dom_sf"/>
</dbReference>
<evidence type="ECO:0000256" key="2">
    <source>
        <dbReference type="ARBA" id="ARBA00022723"/>
    </source>
</evidence>
<name>Q1IJX1_KORVE</name>
<keyword evidence="8" id="KW-1185">Reference proteome</keyword>
<dbReference type="EMBL" id="CP000360">
    <property type="protein sequence ID" value="ABF42829.1"/>
    <property type="molecule type" value="Genomic_DNA"/>
</dbReference>
<dbReference type="Proteomes" id="UP000002432">
    <property type="component" value="Chromosome"/>
</dbReference>